<name>A0AAV5GU60_9BASI</name>
<feature type="compositionally biased region" description="Low complexity" evidence="12">
    <location>
        <begin position="468"/>
        <end position="483"/>
    </location>
</feature>
<dbReference type="CDD" id="cd20341">
    <property type="entry name" value="BRcat_RBR_RNF14"/>
    <property type="match status" value="1"/>
</dbReference>
<comment type="similarity">
    <text evidence="10">Belongs to the RBR family. RNF14 subfamily.</text>
</comment>
<keyword evidence="7 11" id="KW-0863">Zinc-finger</keyword>
<dbReference type="SMART" id="SM00647">
    <property type="entry name" value="IBR"/>
    <property type="match status" value="2"/>
</dbReference>
<dbReference type="Gene3D" id="1.20.120.1750">
    <property type="match status" value="1"/>
</dbReference>
<feature type="compositionally biased region" description="Low complexity" evidence="12">
    <location>
        <begin position="411"/>
        <end position="431"/>
    </location>
</feature>
<evidence type="ECO:0000259" key="13">
    <source>
        <dbReference type="PROSITE" id="PS50089"/>
    </source>
</evidence>
<dbReference type="EMBL" id="BQKY01000014">
    <property type="protein sequence ID" value="GJN93479.1"/>
    <property type="molecule type" value="Genomic_DNA"/>
</dbReference>
<evidence type="ECO:0000256" key="6">
    <source>
        <dbReference type="ARBA" id="ARBA00022737"/>
    </source>
</evidence>
<dbReference type="PANTHER" id="PTHR11685">
    <property type="entry name" value="RBR FAMILY RING FINGER AND IBR DOMAIN-CONTAINING"/>
    <property type="match status" value="1"/>
</dbReference>
<evidence type="ECO:0000256" key="11">
    <source>
        <dbReference type="PROSITE-ProRule" id="PRU00175"/>
    </source>
</evidence>
<evidence type="ECO:0000256" key="1">
    <source>
        <dbReference type="ARBA" id="ARBA00001798"/>
    </source>
</evidence>
<keyword evidence="4" id="KW-0808">Transferase</keyword>
<dbReference type="CDD" id="cd20354">
    <property type="entry name" value="Rcat_RBR_RNF14"/>
    <property type="match status" value="1"/>
</dbReference>
<dbReference type="Gene3D" id="3.10.110.10">
    <property type="entry name" value="Ubiquitin Conjugating Enzyme"/>
    <property type="match status" value="1"/>
</dbReference>
<dbReference type="Proteomes" id="UP001342314">
    <property type="component" value="Unassembled WGS sequence"/>
</dbReference>
<feature type="domain" description="RING-type" evidence="14">
    <location>
        <begin position="824"/>
        <end position="1093"/>
    </location>
</feature>
<dbReference type="SUPFAM" id="SSF57850">
    <property type="entry name" value="RING/U-box"/>
    <property type="match status" value="3"/>
</dbReference>
<dbReference type="InterPro" id="IPR016135">
    <property type="entry name" value="UBQ-conjugating_enzyme/RWD"/>
</dbReference>
<dbReference type="InterPro" id="IPR002867">
    <property type="entry name" value="IBR_dom"/>
</dbReference>
<evidence type="ECO:0000256" key="5">
    <source>
        <dbReference type="ARBA" id="ARBA00022723"/>
    </source>
</evidence>
<dbReference type="InterPro" id="IPR001841">
    <property type="entry name" value="Znf_RING"/>
</dbReference>
<feature type="compositionally biased region" description="Low complexity" evidence="12">
    <location>
        <begin position="441"/>
        <end position="455"/>
    </location>
</feature>
<evidence type="ECO:0000313" key="15">
    <source>
        <dbReference type="EMBL" id="GJN93479.1"/>
    </source>
</evidence>
<evidence type="ECO:0000256" key="4">
    <source>
        <dbReference type="ARBA" id="ARBA00022679"/>
    </source>
</evidence>
<dbReference type="InterPro" id="IPR006575">
    <property type="entry name" value="RWD_dom"/>
</dbReference>
<organism evidence="15 16">
    <name type="scientific">Rhodotorula paludigena</name>
    <dbReference type="NCBI Taxonomy" id="86838"/>
    <lineage>
        <taxon>Eukaryota</taxon>
        <taxon>Fungi</taxon>
        <taxon>Dikarya</taxon>
        <taxon>Basidiomycota</taxon>
        <taxon>Pucciniomycotina</taxon>
        <taxon>Microbotryomycetes</taxon>
        <taxon>Sporidiobolales</taxon>
        <taxon>Sporidiobolaceae</taxon>
        <taxon>Rhodotorula</taxon>
    </lineage>
</organism>
<feature type="region of interest" description="Disordered" evidence="12">
    <location>
        <begin position="370"/>
        <end position="491"/>
    </location>
</feature>
<dbReference type="InterPro" id="IPR031127">
    <property type="entry name" value="E3_UB_ligase_RBR"/>
</dbReference>
<dbReference type="PROSITE" id="PS51873">
    <property type="entry name" value="TRIAD"/>
    <property type="match status" value="1"/>
</dbReference>
<comment type="catalytic activity">
    <reaction evidence="1">
        <text>[E2 ubiquitin-conjugating enzyme]-S-ubiquitinyl-L-cysteine + [acceptor protein]-L-lysine = [E2 ubiquitin-conjugating enzyme]-L-cysteine + [acceptor protein]-N(6)-ubiquitinyl-L-lysine.</text>
        <dbReference type="EC" id="2.3.2.31"/>
    </reaction>
</comment>
<feature type="region of interest" description="Disordered" evidence="12">
    <location>
        <begin position="330"/>
        <end position="352"/>
    </location>
</feature>
<dbReference type="Pfam" id="PF01485">
    <property type="entry name" value="IBR"/>
    <property type="match status" value="1"/>
</dbReference>
<dbReference type="FunFam" id="3.30.40.10:FF:000416">
    <property type="entry name" value="RBR-type E3 ubiquitin transferase"/>
    <property type="match status" value="1"/>
</dbReference>
<dbReference type="GO" id="GO:0008270">
    <property type="term" value="F:zinc ion binding"/>
    <property type="evidence" value="ECO:0007669"/>
    <property type="project" value="UniProtKB-KW"/>
</dbReference>
<feature type="compositionally biased region" description="Polar residues" evidence="12">
    <location>
        <begin position="375"/>
        <end position="392"/>
    </location>
</feature>
<evidence type="ECO:0000256" key="8">
    <source>
        <dbReference type="ARBA" id="ARBA00022786"/>
    </source>
</evidence>
<evidence type="ECO:0000313" key="16">
    <source>
        <dbReference type="Proteomes" id="UP001342314"/>
    </source>
</evidence>
<comment type="caution">
    <text evidence="15">The sequence shown here is derived from an EMBL/GenBank/DDBJ whole genome shotgun (WGS) entry which is preliminary data.</text>
</comment>
<keyword evidence="16" id="KW-1185">Reference proteome</keyword>
<evidence type="ECO:0000256" key="2">
    <source>
        <dbReference type="ARBA" id="ARBA00004906"/>
    </source>
</evidence>
<feature type="domain" description="RING-type" evidence="13">
    <location>
        <begin position="828"/>
        <end position="874"/>
    </location>
</feature>
<proteinExistence type="inferred from homology"/>
<evidence type="ECO:0000256" key="7">
    <source>
        <dbReference type="ARBA" id="ARBA00022771"/>
    </source>
</evidence>
<dbReference type="Pfam" id="PF22191">
    <property type="entry name" value="IBR_1"/>
    <property type="match status" value="1"/>
</dbReference>
<keyword evidence="9" id="KW-0862">Zinc</keyword>
<keyword evidence="5" id="KW-0479">Metal-binding</keyword>
<accession>A0AAV5GU60</accession>
<dbReference type="GO" id="GO:0061630">
    <property type="term" value="F:ubiquitin protein ligase activity"/>
    <property type="evidence" value="ECO:0007669"/>
    <property type="project" value="UniProtKB-EC"/>
</dbReference>
<evidence type="ECO:0000259" key="14">
    <source>
        <dbReference type="PROSITE" id="PS51873"/>
    </source>
</evidence>
<dbReference type="PROSITE" id="PS50089">
    <property type="entry name" value="ZF_RING_2"/>
    <property type="match status" value="1"/>
</dbReference>
<sequence length="1116" mass="123873">MDFIEEFETETSELMLAFRDFVERTSQTKIEAKQKARETGFARRADIKQRVLSLDIGFVDDEYDSQQFLPAPQWVDLEPKILKLIQPHRVERLLVARQQSLRKRYDGLKQALSKSSRLLMPLFVDFLALPSVKELWLPDTVTEVTDAAWEASLADVSEELAQYRLDLVVHARDLIQQIAGRDTPEEPDDVLLGCTIDLDDALFTALPHFLVCTFSSKLCAPQDSRTELSVGTLSDVLYHLHDVHDTPKLSASKEVPASPQFRFSSSKAVQAAMHKVLELAKLDPETASKQDILSFARTHHLKYSVEGWYGSTYTFAKRLSCLNLTRPMSLQASRKRTRSSTDRGESSFSRSSGPSLAFFRLENRVEIPPYPSFSERLSGTDTWTQTSSTRGTPFSPRDPSPATSSACAPHTAASRRSSSSTSRKSIAKSFSPDSEVDELEPVPAAPLRPRSSSAPSPHPSARVKRDLQVAQARAVRSAVQQGRLDPNSYTDGQLWSVKQEATRAFLDEHPGALSGSDSGTKRRRRGKGAPRVGTGQVGRAVKTRRLGSRASAGGSDGEQDEEVKVQTDELMALEAIYPDAVSWKLLPDGAGVELKVVLPVHLDGAKEVEVWDWVDAASAAPPVTDGELERKLENLHVAEAAGSTTKQEPEVAEAVQEGQMLLFPPHEYRRQLALLRPTLSHSNRDRQPPVKAWTAAHRLDDDLNLKPQARRLAIEYLPTLHLSLRLPKDYPDTAGPLDIRLSEDTGWLDEERRSKAESALGETYAGEECLFGLVDLVSSTSPDFASTLALSFPLVIRQIRPGPPLSSILAAFNSSSTSSTFATSSHVCPLCFSTRRGDACIRLSSCGCVFCVACLTDYFSLLITEGLVRSVACPSTSCVEKRAKWEKEVGPREELEREGERPGRLERDEIERLVGAEKRERWEWLKEKVRVESDPSITFCPRDSCQAAVPKLSEEDDKLRVCPTCDYSFCVYCRRGFHGNRNACALPQSSAIVSAYLDGDDEQKRTLELRYGASNIKRLVAAYEEERALREWLDANATECPGCSCYVNKSSGCNHMTCSKCNCHFCYRCGKSISPTDPYKHFNTPGGRCYGKLFDFAPGGEPGPEEWLGALLDEDH</sequence>
<feature type="region of interest" description="Disordered" evidence="12">
    <location>
        <begin position="506"/>
        <end position="564"/>
    </location>
</feature>
<dbReference type="EC" id="2.3.2.31" evidence="3"/>
<dbReference type="InterPro" id="IPR047548">
    <property type="entry name" value="Rcat_RBR_RNF14"/>
</dbReference>
<protein>
    <recommendedName>
        <fullName evidence="3">RBR-type E3 ubiquitin transferase</fullName>
        <ecNumber evidence="3">2.3.2.31</ecNumber>
    </recommendedName>
</protein>
<reference evidence="15 16" key="1">
    <citation type="submission" date="2021-12" db="EMBL/GenBank/DDBJ databases">
        <title>High titer production of polyol ester of fatty acids by Rhodotorula paludigena BS15 towards product separation-free biomass refinery.</title>
        <authorList>
            <person name="Mano J."/>
            <person name="Ono H."/>
            <person name="Tanaka T."/>
            <person name="Naito K."/>
            <person name="Sushida H."/>
            <person name="Ike M."/>
            <person name="Tokuyasu K."/>
            <person name="Kitaoka M."/>
        </authorList>
    </citation>
    <scope>NUCLEOTIDE SEQUENCE [LARGE SCALE GENOMIC DNA]</scope>
    <source>
        <strain evidence="15 16">BS15</strain>
    </source>
</reference>
<gene>
    <name evidence="15" type="ORF">Rhopal_006536-T1</name>
</gene>
<comment type="pathway">
    <text evidence="2">Protein modification; protein ubiquitination.</text>
</comment>
<dbReference type="InterPro" id="IPR013083">
    <property type="entry name" value="Znf_RING/FYVE/PHD"/>
</dbReference>
<dbReference type="Pfam" id="PF05773">
    <property type="entry name" value="RWD"/>
    <property type="match status" value="1"/>
</dbReference>
<evidence type="ECO:0000256" key="9">
    <source>
        <dbReference type="ARBA" id="ARBA00022833"/>
    </source>
</evidence>
<evidence type="ECO:0000256" key="10">
    <source>
        <dbReference type="ARBA" id="ARBA00044508"/>
    </source>
</evidence>
<evidence type="ECO:0000256" key="3">
    <source>
        <dbReference type="ARBA" id="ARBA00012251"/>
    </source>
</evidence>
<dbReference type="AlphaFoldDB" id="A0AAV5GU60"/>
<dbReference type="Gene3D" id="3.30.40.10">
    <property type="entry name" value="Zinc/RING finger domain, C3HC4 (zinc finger)"/>
    <property type="match status" value="1"/>
</dbReference>
<keyword evidence="6" id="KW-0677">Repeat</keyword>
<keyword evidence="8" id="KW-0833">Ubl conjugation pathway</keyword>
<dbReference type="InterPro" id="IPR044066">
    <property type="entry name" value="TRIAD_supradom"/>
</dbReference>
<evidence type="ECO:0000256" key="12">
    <source>
        <dbReference type="SAM" id="MobiDB-lite"/>
    </source>
</evidence>
<dbReference type="GO" id="GO:0016567">
    <property type="term" value="P:protein ubiquitination"/>
    <property type="evidence" value="ECO:0007669"/>
    <property type="project" value="InterPro"/>
</dbReference>